<gene>
    <name evidence="6" type="ORF">OE749_10535</name>
</gene>
<dbReference type="RefSeq" id="WP_263712420.1">
    <property type="nucleotide sequence ID" value="NZ_JAOWKX010000005.1"/>
</dbReference>
<feature type="transmembrane region" description="Helical" evidence="5">
    <location>
        <begin position="17"/>
        <end position="37"/>
    </location>
</feature>
<dbReference type="EMBL" id="JAOWKX010000005">
    <property type="protein sequence ID" value="MCV2885128.1"/>
    <property type="molecule type" value="Genomic_DNA"/>
</dbReference>
<evidence type="ECO:0000256" key="1">
    <source>
        <dbReference type="ARBA" id="ARBA00004141"/>
    </source>
</evidence>
<keyword evidence="7" id="KW-1185">Reference proteome</keyword>
<evidence type="ECO:0000256" key="3">
    <source>
        <dbReference type="ARBA" id="ARBA00022989"/>
    </source>
</evidence>
<keyword evidence="4 5" id="KW-0472">Membrane</keyword>
<comment type="subcellular location">
    <subcellularLocation>
        <location evidence="1">Membrane</location>
        <topology evidence="1">Multi-pass membrane protein</topology>
    </subcellularLocation>
</comment>
<keyword evidence="2 5" id="KW-0812">Transmembrane</keyword>
<sequence>MLNFSLTKLKQSHEGPWLMLDLVMLLLLTINLLWIIFDTLFETQLFRGFLSSISQQVVVGYQPIHENFLVIDLVFIAIFLTEFFLRWLVAIYRKTYMRWYFFPFIHWYDLVGCIPLSATRIFRFLRIFSILHRLHKYQIIDLRRTALFRFIFFYYNVFVEELSDRIVVKVLSDAQEDIAAGSPLIDDIFESVLKKRQDIVCAWAAAMLSHIGDSLADANHGKVFRQHVRDSVGRAVRQNNQVNTLKLVPVVGSTIERTLEDVVTDIVTQSVVNLLQDLSPDKVDYFVRNTLTQFDPQEQALENEMLMVISEVLELIKSHVGEQRWKAELAKH</sequence>
<name>A0ABT3A8X0_9ALTE</name>
<reference evidence="6 7" key="1">
    <citation type="submission" date="2022-10" db="EMBL/GenBank/DDBJ databases">
        <title>Aestuariibacter sp. AA17 isolated from Montipora capitata coral fragment.</title>
        <authorList>
            <person name="Emsley S.A."/>
            <person name="Pfannmuller K.M."/>
            <person name="Loughran R.M."/>
            <person name="Shlafstein M."/>
            <person name="Papke E."/>
            <person name="Saw J.H."/>
            <person name="Ushijima B."/>
            <person name="Videau P."/>
        </authorList>
    </citation>
    <scope>NUCLEOTIDE SEQUENCE [LARGE SCALE GENOMIC DNA]</scope>
    <source>
        <strain evidence="6 7">AA17</strain>
    </source>
</reference>
<dbReference type="Gene3D" id="1.20.120.350">
    <property type="entry name" value="Voltage-gated potassium channels. Chain C"/>
    <property type="match status" value="1"/>
</dbReference>
<accession>A0ABT3A8X0</accession>
<keyword evidence="3 5" id="KW-1133">Transmembrane helix</keyword>
<evidence type="ECO:0000256" key="4">
    <source>
        <dbReference type="ARBA" id="ARBA00023136"/>
    </source>
</evidence>
<comment type="caution">
    <text evidence="6">The sequence shown here is derived from an EMBL/GenBank/DDBJ whole genome shotgun (WGS) entry which is preliminary data.</text>
</comment>
<dbReference type="Proteomes" id="UP001652504">
    <property type="component" value="Unassembled WGS sequence"/>
</dbReference>
<proteinExistence type="predicted"/>
<dbReference type="InterPro" id="IPR027359">
    <property type="entry name" value="Volt_channel_dom_sf"/>
</dbReference>
<dbReference type="SUPFAM" id="SSF81324">
    <property type="entry name" value="Voltage-gated potassium channels"/>
    <property type="match status" value="1"/>
</dbReference>
<evidence type="ECO:0000313" key="6">
    <source>
        <dbReference type="EMBL" id="MCV2885128.1"/>
    </source>
</evidence>
<evidence type="ECO:0000256" key="5">
    <source>
        <dbReference type="SAM" id="Phobius"/>
    </source>
</evidence>
<feature type="transmembrane region" description="Helical" evidence="5">
    <location>
        <begin position="68"/>
        <end position="89"/>
    </location>
</feature>
<evidence type="ECO:0000313" key="7">
    <source>
        <dbReference type="Proteomes" id="UP001652504"/>
    </source>
</evidence>
<evidence type="ECO:0000256" key="2">
    <source>
        <dbReference type="ARBA" id="ARBA00022692"/>
    </source>
</evidence>
<protein>
    <submittedName>
        <fullName evidence="6">Ion transporter</fullName>
    </submittedName>
</protein>
<organism evidence="6 7">
    <name type="scientific">Fluctibacter corallii</name>
    <dbReference type="NCBI Taxonomy" id="2984329"/>
    <lineage>
        <taxon>Bacteria</taxon>
        <taxon>Pseudomonadati</taxon>
        <taxon>Pseudomonadota</taxon>
        <taxon>Gammaproteobacteria</taxon>
        <taxon>Alteromonadales</taxon>
        <taxon>Alteromonadaceae</taxon>
        <taxon>Fluctibacter</taxon>
    </lineage>
</organism>